<sequence>MKMCHSPLLGGVIILFITTCSGMDDLIQNWMYYNAPQNLDDILGPIKNSHEQFTDSNVSALFTPSTSTIFQEPKAPKDQCQPALTQSPGTMPHHVVSHASEGFLNTVEDFMSIGDNNNKVQERNKNLGSFSESLQNSAMGHQSSTLLDSFNKEGAQSEILGYYKNLIQLPDISVNKGGTSQNHLVLPSLDVSNESLYNRKHINEDHIQYYSSQKRRKNLQNLETLDKFNSNSPFKSNNSAGPEIASEIELISNSQSRGLFSSPRIQSNIETTNNQNPSGSPLGQTTDQTKLLEFNAGVFFHEHPSELDILKMKVIVSIIDRTPGPHLLIDISDLKGAYNLFVSECYIRVRGLNVTSNTKKVNNVKSNMKRMKLTRESTAKIMSKKDLWLRFWKEKSGINFETWHLKPSLSLSNTNVEQHFNLFIFYINMITTILVKPSHIPSSENPLGFENNNSDLIHHAVKNYKSVLEKLFSLENQGQLSGKKIFTSVLYQTKKACAVKTLKIVWRTIKLWLESTGNEELLNIIFRNEGCKFVSKTFFDDIFFYSITHLTENISRYYKNS</sequence>
<accession>A0A5B0PTV3</accession>
<evidence type="ECO:0000313" key="2">
    <source>
        <dbReference type="EMBL" id="KAA1105207.1"/>
    </source>
</evidence>
<protein>
    <submittedName>
        <fullName evidence="2">Uncharacterized protein</fullName>
    </submittedName>
</protein>
<proteinExistence type="predicted"/>
<feature type="chain" id="PRO_5023073388" evidence="1">
    <location>
        <begin position="23"/>
        <end position="561"/>
    </location>
</feature>
<gene>
    <name evidence="2" type="ORF">PGTUg99_012434</name>
</gene>
<dbReference type="Proteomes" id="UP000325313">
    <property type="component" value="Unassembled WGS sequence"/>
</dbReference>
<dbReference type="AlphaFoldDB" id="A0A5B0PTV3"/>
<feature type="signal peptide" evidence="1">
    <location>
        <begin position="1"/>
        <end position="22"/>
    </location>
</feature>
<organism evidence="2 3">
    <name type="scientific">Puccinia graminis f. sp. tritici</name>
    <dbReference type="NCBI Taxonomy" id="56615"/>
    <lineage>
        <taxon>Eukaryota</taxon>
        <taxon>Fungi</taxon>
        <taxon>Dikarya</taxon>
        <taxon>Basidiomycota</taxon>
        <taxon>Pucciniomycotina</taxon>
        <taxon>Pucciniomycetes</taxon>
        <taxon>Pucciniales</taxon>
        <taxon>Pucciniaceae</taxon>
        <taxon>Puccinia</taxon>
    </lineage>
</organism>
<name>A0A5B0PTV3_PUCGR</name>
<reference evidence="2 3" key="1">
    <citation type="submission" date="2019-05" db="EMBL/GenBank/DDBJ databases">
        <title>Emergence of the Ug99 lineage of the wheat stem rust pathogen through somatic hybridization.</title>
        <authorList>
            <person name="Li F."/>
            <person name="Upadhyaya N.M."/>
            <person name="Sperschneider J."/>
            <person name="Matny O."/>
            <person name="Nguyen-Phuc H."/>
            <person name="Mago R."/>
            <person name="Raley C."/>
            <person name="Miller M.E."/>
            <person name="Silverstein K.A.T."/>
            <person name="Henningsen E."/>
            <person name="Hirsch C.D."/>
            <person name="Visser B."/>
            <person name="Pretorius Z.A."/>
            <person name="Steffenson B.J."/>
            <person name="Schwessinger B."/>
            <person name="Dodds P.N."/>
            <person name="Figueroa M."/>
        </authorList>
    </citation>
    <scope>NUCLEOTIDE SEQUENCE [LARGE SCALE GENOMIC DNA]</scope>
    <source>
        <strain evidence="2 3">Ug99</strain>
    </source>
</reference>
<comment type="caution">
    <text evidence="2">The sequence shown here is derived from an EMBL/GenBank/DDBJ whole genome shotgun (WGS) entry which is preliminary data.</text>
</comment>
<evidence type="ECO:0000256" key="1">
    <source>
        <dbReference type="SAM" id="SignalP"/>
    </source>
</evidence>
<keyword evidence="1" id="KW-0732">Signal</keyword>
<evidence type="ECO:0000313" key="3">
    <source>
        <dbReference type="Proteomes" id="UP000325313"/>
    </source>
</evidence>
<dbReference type="EMBL" id="VDEP01000311">
    <property type="protein sequence ID" value="KAA1105207.1"/>
    <property type="molecule type" value="Genomic_DNA"/>
</dbReference>